<reference evidence="1 2" key="1">
    <citation type="journal article" date="2018" name="Nat. Biotechnol.">
        <title>A standardized bacterial taxonomy based on genome phylogeny substantially revises the tree of life.</title>
        <authorList>
            <person name="Parks D.H."/>
            <person name="Chuvochina M."/>
            <person name="Waite D.W."/>
            <person name="Rinke C."/>
            <person name="Skarshewski A."/>
            <person name="Chaumeil P.A."/>
            <person name="Hugenholtz P."/>
        </authorList>
    </citation>
    <scope>NUCLEOTIDE SEQUENCE [LARGE SCALE GENOMIC DNA]</scope>
    <source>
        <strain evidence="1">UBA9958</strain>
    </source>
</reference>
<dbReference type="EMBL" id="DNAA01000078">
    <property type="protein sequence ID" value="HBA08694.1"/>
    <property type="molecule type" value="Genomic_DNA"/>
</dbReference>
<dbReference type="STRING" id="1132855.GCA_000384255_01989"/>
<proteinExistence type="predicted"/>
<gene>
    <name evidence="1" type="ORF">DCW48_03300</name>
</gene>
<comment type="caution">
    <text evidence="1">The sequence shown here is derived from an EMBL/GenBank/DDBJ whole genome shotgun (WGS) entry which is preliminary data.</text>
</comment>
<protein>
    <submittedName>
        <fullName evidence="1">GGDEF domain-containing protein</fullName>
    </submittedName>
</protein>
<dbReference type="Proteomes" id="UP000264313">
    <property type="component" value="Unassembled WGS sequence"/>
</dbReference>
<name>A0A351R9H3_9PROT</name>
<dbReference type="AlphaFoldDB" id="A0A351R9H3"/>
<evidence type="ECO:0000313" key="1">
    <source>
        <dbReference type="EMBL" id="HBA08694.1"/>
    </source>
</evidence>
<organism evidence="1 2">
    <name type="scientific">Methylotenera mobilis</name>
    <dbReference type="NCBI Taxonomy" id="359408"/>
    <lineage>
        <taxon>Bacteria</taxon>
        <taxon>Pseudomonadati</taxon>
        <taxon>Pseudomonadota</taxon>
        <taxon>Betaproteobacteria</taxon>
        <taxon>Nitrosomonadales</taxon>
        <taxon>Methylophilaceae</taxon>
        <taxon>Methylotenera</taxon>
    </lineage>
</organism>
<evidence type="ECO:0000313" key="2">
    <source>
        <dbReference type="Proteomes" id="UP000264313"/>
    </source>
</evidence>
<accession>A0A351R9H3</accession>
<sequence>MEQKNSPIEAARQTLIQLMQRKLPPTPDNFRSVYDEIMGVQSVDKSAELGKTLEKVLNQAGKQKPKYIAIAQAINPLIEKGDWPKVEEQLTKLFPSAAAGVEEANWSVVIRNLLKQLEVSHKGVTLSRKKEGLSKVLVNFASDSDVLAQKIQSLISSWGLSGTADAVTSLDAAIEVPAVT</sequence>
<feature type="non-terminal residue" evidence="1">
    <location>
        <position position="180"/>
    </location>
</feature>